<evidence type="ECO:0000313" key="4">
    <source>
        <dbReference type="EMBL" id="KPJ02435.1"/>
    </source>
</evidence>
<dbReference type="InterPro" id="IPR036291">
    <property type="entry name" value="NAD(P)-bd_dom_sf"/>
</dbReference>
<reference evidence="4 5" key="1">
    <citation type="journal article" date="2015" name="Nat. Commun.">
        <title>Outbred genome sequencing and CRISPR/Cas9 gene editing in butterflies.</title>
        <authorList>
            <person name="Li X."/>
            <person name="Fan D."/>
            <person name="Zhang W."/>
            <person name="Liu G."/>
            <person name="Zhang L."/>
            <person name="Zhao L."/>
            <person name="Fang X."/>
            <person name="Chen L."/>
            <person name="Dong Y."/>
            <person name="Chen Y."/>
            <person name="Ding Y."/>
            <person name="Zhao R."/>
            <person name="Feng M."/>
            <person name="Zhu Y."/>
            <person name="Feng Y."/>
            <person name="Jiang X."/>
            <person name="Zhu D."/>
            <person name="Xiang H."/>
            <person name="Feng X."/>
            <person name="Li S."/>
            <person name="Wang J."/>
            <person name="Zhang G."/>
            <person name="Kronforst M.R."/>
            <person name="Wang W."/>
        </authorList>
    </citation>
    <scope>NUCLEOTIDE SEQUENCE [LARGE SCALE GENOMIC DNA]</scope>
    <source>
        <strain evidence="4">Ya'a_city_454_Px</strain>
        <tissue evidence="4">Whole body</tissue>
    </source>
</reference>
<dbReference type="InterPro" id="IPR051276">
    <property type="entry name" value="Saccharopine_DH-like_oxidrdct"/>
</dbReference>
<dbReference type="Proteomes" id="UP000053268">
    <property type="component" value="Unassembled WGS sequence"/>
</dbReference>
<dbReference type="GO" id="GO:0005811">
    <property type="term" value="C:lipid droplet"/>
    <property type="evidence" value="ECO:0007669"/>
    <property type="project" value="TreeGrafter"/>
</dbReference>
<keyword evidence="2" id="KW-1133">Transmembrane helix</keyword>
<dbReference type="AlphaFoldDB" id="A0A194QBR6"/>
<evidence type="ECO:0000256" key="2">
    <source>
        <dbReference type="SAM" id="Phobius"/>
    </source>
</evidence>
<accession>A0A194QBR6</accession>
<dbReference type="SUPFAM" id="SSF51735">
    <property type="entry name" value="NAD(P)-binding Rossmann-fold domains"/>
    <property type="match status" value="1"/>
</dbReference>
<dbReference type="GO" id="GO:0005739">
    <property type="term" value="C:mitochondrion"/>
    <property type="evidence" value="ECO:0007669"/>
    <property type="project" value="TreeGrafter"/>
</dbReference>
<feature type="domain" description="Saccharopine dehydrogenase NADP binding" evidence="3">
    <location>
        <begin position="6"/>
        <end position="140"/>
    </location>
</feature>
<dbReference type="GO" id="GO:0005886">
    <property type="term" value="C:plasma membrane"/>
    <property type="evidence" value="ECO:0007669"/>
    <property type="project" value="TreeGrafter"/>
</dbReference>
<organism evidence="4 5">
    <name type="scientific">Papilio xuthus</name>
    <name type="common">Asian swallowtail butterfly</name>
    <dbReference type="NCBI Taxonomy" id="66420"/>
    <lineage>
        <taxon>Eukaryota</taxon>
        <taxon>Metazoa</taxon>
        <taxon>Ecdysozoa</taxon>
        <taxon>Arthropoda</taxon>
        <taxon>Hexapoda</taxon>
        <taxon>Insecta</taxon>
        <taxon>Pterygota</taxon>
        <taxon>Neoptera</taxon>
        <taxon>Endopterygota</taxon>
        <taxon>Lepidoptera</taxon>
        <taxon>Glossata</taxon>
        <taxon>Ditrysia</taxon>
        <taxon>Papilionoidea</taxon>
        <taxon>Papilionidae</taxon>
        <taxon>Papilioninae</taxon>
        <taxon>Papilio</taxon>
    </lineage>
</organism>
<dbReference type="InterPro" id="IPR005097">
    <property type="entry name" value="Sacchrp_dh_NADP-bd"/>
</dbReference>
<feature type="transmembrane region" description="Helical" evidence="2">
    <location>
        <begin position="272"/>
        <end position="294"/>
    </location>
</feature>
<evidence type="ECO:0000313" key="5">
    <source>
        <dbReference type="Proteomes" id="UP000053268"/>
    </source>
</evidence>
<gene>
    <name evidence="4" type="ORF">RR46_08232</name>
</gene>
<keyword evidence="2" id="KW-0472">Membrane</keyword>
<dbReference type="Pfam" id="PF03435">
    <property type="entry name" value="Sacchrp_dh_NADP"/>
    <property type="match status" value="1"/>
</dbReference>
<dbReference type="PANTHER" id="PTHR12286:SF5">
    <property type="entry name" value="SACCHAROPINE DEHYDROGENASE-LIKE OXIDOREDUCTASE"/>
    <property type="match status" value="1"/>
</dbReference>
<evidence type="ECO:0000259" key="3">
    <source>
        <dbReference type="Pfam" id="PF03435"/>
    </source>
</evidence>
<dbReference type="EMBL" id="KQ459249">
    <property type="protein sequence ID" value="KPJ02435.1"/>
    <property type="molecule type" value="Genomic_DNA"/>
</dbReference>
<dbReference type="Gene3D" id="3.40.50.720">
    <property type="entry name" value="NAD(P)-binding Rossmann-like Domain"/>
    <property type="match status" value="1"/>
</dbReference>
<name>A0A194QBR6_PAPXU</name>
<comment type="similarity">
    <text evidence="1">Belongs to the saccharopine dehydrogenase family.</text>
</comment>
<sequence>MDKVDIIVIGATGFTGKHVVQLLAAFKKHDTYKTITWGISGRSKEKVNNLLSEIEEYDVDITKILTIISDVKDDSICNVTKRARIVINCTGPNTLLSEYIVKACVHTGTHYVDISAELYHMLNVYRAYHKRAEEAGVLIVPSCGFASIPTSTGLIILDRHLKGSLHTAECYVELHIPRECYYGGRNKTLVHYGTWEAFVFEMTNMKKYKDLKKETFPEAINESVPREIKKSFFHKHERKWWFPYPGPDYEVGSMAQIYFQEKKGKKPIHFRAYTTMPLLIHFLIIPLVFIAYFLCKLKCFRNLMWKHPGFFSFGLMSHKGPTEKLKNDLKYTFTLIGKGSDPTTKEHIVKITGSDPAYKSTATTALFSAVTILLEGSKTPKGGVLMPECAFYETDIVERLKSNGINYEIVDKLPNGKTI</sequence>
<dbReference type="GO" id="GO:0009247">
    <property type="term" value="P:glycolipid biosynthetic process"/>
    <property type="evidence" value="ECO:0007669"/>
    <property type="project" value="TreeGrafter"/>
</dbReference>
<proteinExistence type="inferred from homology"/>
<dbReference type="STRING" id="66420.A0A194QBR6"/>
<evidence type="ECO:0000256" key="1">
    <source>
        <dbReference type="ARBA" id="ARBA00038048"/>
    </source>
</evidence>
<keyword evidence="2" id="KW-0812">Transmembrane</keyword>
<keyword evidence="5" id="KW-1185">Reference proteome</keyword>
<dbReference type="PANTHER" id="PTHR12286">
    <property type="entry name" value="SACCHAROPINE DEHYDROGENASE-LIKE OXIDOREDUCTASE"/>
    <property type="match status" value="1"/>
</dbReference>
<protein>
    <submittedName>
        <fullName evidence="4">Putative saccharopine dehydrogenase</fullName>
    </submittedName>
</protein>